<dbReference type="PANTHER" id="PTHR43429:SF1">
    <property type="entry name" value="NAD(P)H SULFUR OXIDOREDUCTASE (COA-DEPENDENT)"/>
    <property type="match status" value="1"/>
</dbReference>
<evidence type="ECO:0000259" key="7">
    <source>
        <dbReference type="Pfam" id="PF02852"/>
    </source>
</evidence>
<keyword evidence="3" id="KW-0285">Flavoprotein</keyword>
<evidence type="ECO:0000256" key="1">
    <source>
        <dbReference type="ARBA" id="ARBA00001974"/>
    </source>
</evidence>
<dbReference type="PRINTS" id="PR00411">
    <property type="entry name" value="PNDRDTASEI"/>
</dbReference>
<dbReference type="Gene3D" id="3.50.50.60">
    <property type="entry name" value="FAD/NAD(P)-binding domain"/>
    <property type="match status" value="2"/>
</dbReference>
<evidence type="ECO:0000313" key="9">
    <source>
        <dbReference type="EMBL" id="MEE4542308.1"/>
    </source>
</evidence>
<dbReference type="Pfam" id="PF02852">
    <property type="entry name" value="Pyr_redox_dim"/>
    <property type="match status" value="1"/>
</dbReference>
<evidence type="ECO:0000313" key="10">
    <source>
        <dbReference type="Proteomes" id="UP001344658"/>
    </source>
</evidence>
<dbReference type="InterPro" id="IPR016156">
    <property type="entry name" value="FAD/NAD-linked_Rdtase_dimer_sf"/>
</dbReference>
<reference evidence="9 10" key="1">
    <citation type="submission" date="2023-12" db="EMBL/GenBank/DDBJ databases">
        <title>Streptomyces sp. V4-01.</title>
        <authorList>
            <person name="Somphong A."/>
            <person name="Phongsopitanun W."/>
        </authorList>
    </citation>
    <scope>NUCLEOTIDE SEQUENCE [LARGE SCALE GENOMIC DNA]</scope>
    <source>
        <strain evidence="9 10">V4-01</strain>
    </source>
</reference>
<evidence type="ECO:0000256" key="3">
    <source>
        <dbReference type="ARBA" id="ARBA00022630"/>
    </source>
</evidence>
<evidence type="ECO:0000259" key="8">
    <source>
        <dbReference type="Pfam" id="PF07992"/>
    </source>
</evidence>
<dbReference type="InterPro" id="IPR023753">
    <property type="entry name" value="FAD/NAD-binding_dom"/>
</dbReference>
<dbReference type="InterPro" id="IPR004099">
    <property type="entry name" value="Pyr_nucl-diS_OxRdtase_dimer"/>
</dbReference>
<dbReference type="EMBL" id="JAZEWV010000006">
    <property type="protein sequence ID" value="MEE4542308.1"/>
    <property type="molecule type" value="Genomic_DNA"/>
</dbReference>
<dbReference type="InterPro" id="IPR050260">
    <property type="entry name" value="FAD-bd_OxRdtase"/>
</dbReference>
<feature type="domain" description="FAD/NAD(P)-binding" evidence="8">
    <location>
        <begin position="4"/>
        <end position="300"/>
    </location>
</feature>
<keyword evidence="5" id="KW-0560">Oxidoreductase</keyword>
<sequence>MTERLVVIGGDAAGMSAASQARRRRAADDLEIIAFERGRHTSYSACGIPYWIGGATTGPDALVARTAQEHRDHGIDLRLGTEVVAVDPERGRVRSRGPEGGEQWTEYDHLVIATGAVPIRPPVPGIDAPGVFGVQTLDDGEAVLGALDREAVRRAVVVGGGYIGVEMAEAMLRHGLEVTLVDRAPEPMSTLDPDMGMLVRDSLEGLGVHVVSGAPVREVLTGDGGWVRAVATDRAEYPADIVVLGLGVRPGTDLARDAGLPLGAHGGLLTDRAMRVRGTERIWAGGDCVEVLNLVSGALQHIALGTHANKQGRIIGTNIGGGYATFPGVVGTAVSKVCDVEIARTGLKESQARAAGLDFVTVVIESTSRAGYYPDADTMTVKMTAERGTGRLLGLQIVGGEGAAKRVDVGAVALTAKMTVQQMVDLDLGYAPPFSPVWDPVLVAARKAADAVAADIRKR</sequence>
<organism evidence="9 10">
    <name type="scientific">Actinacidiphila polyblastidii</name>
    <dbReference type="NCBI Taxonomy" id="3110430"/>
    <lineage>
        <taxon>Bacteria</taxon>
        <taxon>Bacillati</taxon>
        <taxon>Actinomycetota</taxon>
        <taxon>Actinomycetes</taxon>
        <taxon>Kitasatosporales</taxon>
        <taxon>Streptomycetaceae</taxon>
        <taxon>Actinacidiphila</taxon>
    </lineage>
</organism>
<dbReference type="Proteomes" id="UP001344658">
    <property type="component" value="Unassembled WGS sequence"/>
</dbReference>
<dbReference type="Pfam" id="PF07992">
    <property type="entry name" value="Pyr_redox_2"/>
    <property type="match status" value="1"/>
</dbReference>
<keyword evidence="4" id="KW-0274">FAD</keyword>
<evidence type="ECO:0000256" key="4">
    <source>
        <dbReference type="ARBA" id="ARBA00022827"/>
    </source>
</evidence>
<comment type="similarity">
    <text evidence="2">Belongs to the class-III pyridine nucleotide-disulfide oxidoreductase family.</text>
</comment>
<dbReference type="InterPro" id="IPR036188">
    <property type="entry name" value="FAD/NAD-bd_sf"/>
</dbReference>
<accession>A0ABU7P9H1</accession>
<proteinExistence type="inferred from homology"/>
<name>A0ABU7P9H1_9ACTN</name>
<comment type="caution">
    <text evidence="9">The sequence shown here is derived from an EMBL/GenBank/DDBJ whole genome shotgun (WGS) entry which is preliminary data.</text>
</comment>
<evidence type="ECO:0000256" key="6">
    <source>
        <dbReference type="ARBA" id="ARBA00023284"/>
    </source>
</evidence>
<dbReference type="PRINTS" id="PR00368">
    <property type="entry name" value="FADPNR"/>
</dbReference>
<keyword evidence="10" id="KW-1185">Reference proteome</keyword>
<dbReference type="RefSeq" id="WP_330794241.1">
    <property type="nucleotide sequence ID" value="NZ_JAZEWV010000006.1"/>
</dbReference>
<evidence type="ECO:0000256" key="2">
    <source>
        <dbReference type="ARBA" id="ARBA00009130"/>
    </source>
</evidence>
<dbReference type="SUPFAM" id="SSF55424">
    <property type="entry name" value="FAD/NAD-linked reductases, dimerisation (C-terminal) domain"/>
    <property type="match status" value="1"/>
</dbReference>
<gene>
    <name evidence="9" type="ORF">V2S66_10085</name>
</gene>
<keyword evidence="6" id="KW-0676">Redox-active center</keyword>
<comment type="cofactor">
    <cofactor evidence="1">
        <name>FAD</name>
        <dbReference type="ChEBI" id="CHEBI:57692"/>
    </cofactor>
</comment>
<feature type="domain" description="Pyridine nucleotide-disulphide oxidoreductase dimerisation" evidence="7">
    <location>
        <begin position="335"/>
        <end position="437"/>
    </location>
</feature>
<evidence type="ECO:0000256" key="5">
    <source>
        <dbReference type="ARBA" id="ARBA00023002"/>
    </source>
</evidence>
<dbReference type="PANTHER" id="PTHR43429">
    <property type="entry name" value="PYRIDINE NUCLEOTIDE-DISULFIDE OXIDOREDUCTASE DOMAIN-CONTAINING"/>
    <property type="match status" value="1"/>
</dbReference>
<protein>
    <submittedName>
        <fullName evidence="9">FAD-dependent oxidoreductase</fullName>
    </submittedName>
</protein>
<dbReference type="SUPFAM" id="SSF51905">
    <property type="entry name" value="FAD/NAD(P)-binding domain"/>
    <property type="match status" value="2"/>
</dbReference>